<protein>
    <recommendedName>
        <fullName evidence="5">Flo11 domain-containing protein</fullName>
    </recommendedName>
</protein>
<feature type="region of interest" description="Disordered" evidence="1">
    <location>
        <begin position="310"/>
        <end position="447"/>
    </location>
</feature>
<evidence type="ECO:0008006" key="5">
    <source>
        <dbReference type="Google" id="ProtNLM"/>
    </source>
</evidence>
<feature type="compositionally biased region" description="Polar residues" evidence="1">
    <location>
        <begin position="400"/>
        <end position="447"/>
    </location>
</feature>
<evidence type="ECO:0000256" key="1">
    <source>
        <dbReference type="SAM" id="MobiDB-lite"/>
    </source>
</evidence>
<reference evidence="4" key="1">
    <citation type="submission" date="2016-05" db="EMBL/GenBank/DDBJ databases">
        <title>Comparative genomics of biotechnologically important yeasts.</title>
        <authorList>
            <consortium name="DOE Joint Genome Institute"/>
            <person name="Riley R."/>
            <person name="Haridas S."/>
            <person name="Wolfe K.H."/>
            <person name="Lopes M.R."/>
            <person name="Hittinger C.T."/>
            <person name="Goker M."/>
            <person name="Salamov A."/>
            <person name="Wisecaver J."/>
            <person name="Long T.M."/>
            <person name="Aerts A.L."/>
            <person name="Barry K."/>
            <person name="Choi C."/>
            <person name="Clum A."/>
            <person name="Coughlan A.Y."/>
            <person name="Deshpande S."/>
            <person name="Douglass A.P."/>
            <person name="Hanson S.J."/>
            <person name="Klenk H.-P."/>
            <person name="Labutti K."/>
            <person name="Lapidus A."/>
            <person name="Lindquist E."/>
            <person name="Lipzen A."/>
            <person name="Meier-Kolthoff J.P."/>
            <person name="Ohm R.A."/>
            <person name="Otillar R.P."/>
            <person name="Pangilinan J."/>
            <person name="Peng Y."/>
            <person name="Rokas A."/>
            <person name="Rosa C.A."/>
            <person name="Scheuner C."/>
            <person name="Sibirny A.A."/>
            <person name="Slot J.C."/>
            <person name="Stielow J.B."/>
            <person name="Sun H."/>
            <person name="Kurtzman C.P."/>
            <person name="Blackwell M."/>
            <person name="Grigoriev I.V."/>
            <person name="Jeffries T.W."/>
        </authorList>
    </citation>
    <scope>NUCLEOTIDE SEQUENCE [LARGE SCALE GENOMIC DNA]</scope>
    <source>
        <strain evidence="4">NRRL Y-12698</strain>
    </source>
</reference>
<evidence type="ECO:0000313" key="4">
    <source>
        <dbReference type="Proteomes" id="UP000094336"/>
    </source>
</evidence>
<gene>
    <name evidence="3" type="ORF">BABINDRAFT_82861</name>
</gene>
<evidence type="ECO:0000256" key="2">
    <source>
        <dbReference type="SAM" id="SignalP"/>
    </source>
</evidence>
<evidence type="ECO:0000313" key="3">
    <source>
        <dbReference type="EMBL" id="ODQ83272.1"/>
    </source>
</evidence>
<dbReference type="Proteomes" id="UP000094336">
    <property type="component" value="Unassembled WGS sequence"/>
</dbReference>
<name>A0A1E3R1N5_9ASCO</name>
<accession>A0A1E3R1N5</accession>
<keyword evidence="4" id="KW-1185">Reference proteome</keyword>
<dbReference type="EMBL" id="KV454426">
    <property type="protein sequence ID" value="ODQ83272.1"/>
    <property type="molecule type" value="Genomic_DNA"/>
</dbReference>
<proteinExistence type="predicted"/>
<dbReference type="AlphaFoldDB" id="A0A1E3R1N5"/>
<dbReference type="GeneID" id="30150626"/>
<organism evidence="3 4">
    <name type="scientific">Babjeviella inositovora NRRL Y-12698</name>
    <dbReference type="NCBI Taxonomy" id="984486"/>
    <lineage>
        <taxon>Eukaryota</taxon>
        <taxon>Fungi</taxon>
        <taxon>Dikarya</taxon>
        <taxon>Ascomycota</taxon>
        <taxon>Saccharomycotina</taxon>
        <taxon>Pichiomycetes</taxon>
        <taxon>Serinales incertae sedis</taxon>
        <taxon>Babjeviella</taxon>
    </lineage>
</organism>
<keyword evidence="2" id="KW-0732">Signal</keyword>
<feature type="signal peptide" evidence="2">
    <location>
        <begin position="1"/>
        <end position="18"/>
    </location>
</feature>
<dbReference type="STRING" id="984486.A0A1E3R1N5"/>
<feature type="chain" id="PRO_5009134499" description="Flo11 domain-containing protein" evidence="2">
    <location>
        <begin position="19"/>
        <end position="447"/>
    </location>
</feature>
<dbReference type="RefSeq" id="XP_018988600.1">
    <property type="nucleotide sequence ID" value="XM_019132773.1"/>
</dbReference>
<feature type="compositionally biased region" description="Low complexity" evidence="1">
    <location>
        <begin position="310"/>
        <end position="399"/>
    </location>
</feature>
<sequence length="447" mass="45764">MKLSPLFLVPFLFQVATAAISITTVTTSLTNPSPSNLCNSYVTSGGLGLSAWQATADFYAASTNDVAILGTGVRSYKYIVQWFFTFDNPLDATGFDISTLTAAVSLLTTLNVVVNPTQGGFILSYNDTVTYPIVLGVDLTNGLNCFNSLIGYTLSFTGGPSPQTVILGSAAFWLNPINGLTCTLSSITSNCVALGYPVFGNCMTWGQCTGTTPPPSVITATITSVQSNGCTVVDKVLQSAYTYSTTFFETNTYTITLTSTWTSATTTILLIPRYGTFYSTLTNTQTQTVTQTALVGTVSTSLITAVTLCPSSSASPSSSSSPSSSDSSSSDPSSSNLSSSTSSSSDPSSSASSSSDPSSSTSTSSDPTSAASSSSNPTSAASSSSDPASTASNSSDPAPVTSNSSDPAPATSNSSDPAPATSSSQPEVPSYSLSTEYVTLTTWVNSC</sequence>